<dbReference type="EMBL" id="NQWH01000051">
    <property type="protein sequence ID" value="PHP26231.1"/>
    <property type="molecule type" value="Genomic_DNA"/>
</dbReference>
<reference evidence="2 3" key="1">
    <citation type="submission" date="2017-08" db="EMBL/GenBank/DDBJ databases">
        <title>Draft Genome Sequence of Loktanella cinnabarina Strain XM1, Isolated from Coastal Surface Water.</title>
        <authorList>
            <person name="Ma R."/>
            <person name="Wang J."/>
            <person name="Wang Q."/>
            <person name="Ma Z."/>
            <person name="Li J."/>
            <person name="Chen L."/>
        </authorList>
    </citation>
    <scope>NUCLEOTIDE SEQUENCE [LARGE SCALE GENOMIC DNA]</scope>
    <source>
        <strain evidence="2 3">XM1</strain>
    </source>
</reference>
<sequence length="70" mass="8472">MLLVMVGWLRSVMHPLIPPDQVSHENVELRIEVNTLRAEAKLLREQLEDVKADRDQWRQVAQRKLRWWPF</sequence>
<dbReference type="AlphaFoldDB" id="A0A2G1MBX3"/>
<evidence type="ECO:0000313" key="3">
    <source>
        <dbReference type="Proteomes" id="UP000221860"/>
    </source>
</evidence>
<name>A0A2G1MBX3_9RHOB</name>
<accession>A0A2G1MBX3</accession>
<evidence type="ECO:0000313" key="2">
    <source>
        <dbReference type="EMBL" id="PHP26231.1"/>
    </source>
</evidence>
<feature type="coiled-coil region" evidence="1">
    <location>
        <begin position="26"/>
        <end position="60"/>
    </location>
</feature>
<protein>
    <submittedName>
        <fullName evidence="2">Uncharacterized protein</fullName>
    </submittedName>
</protein>
<comment type="caution">
    <text evidence="2">The sequence shown here is derived from an EMBL/GenBank/DDBJ whole genome shotgun (WGS) entry which is preliminary data.</text>
</comment>
<keyword evidence="1" id="KW-0175">Coiled coil</keyword>
<organism evidence="2 3">
    <name type="scientific">Limimaricola cinnabarinus</name>
    <dbReference type="NCBI Taxonomy" id="1125964"/>
    <lineage>
        <taxon>Bacteria</taxon>
        <taxon>Pseudomonadati</taxon>
        <taxon>Pseudomonadota</taxon>
        <taxon>Alphaproteobacteria</taxon>
        <taxon>Rhodobacterales</taxon>
        <taxon>Paracoccaceae</taxon>
        <taxon>Limimaricola</taxon>
    </lineage>
</organism>
<dbReference type="Proteomes" id="UP000221860">
    <property type="component" value="Unassembled WGS sequence"/>
</dbReference>
<evidence type="ECO:0000256" key="1">
    <source>
        <dbReference type="SAM" id="Coils"/>
    </source>
</evidence>
<proteinExistence type="predicted"/>
<gene>
    <name evidence="2" type="ORF">CJ301_17490</name>
</gene>
<keyword evidence="3" id="KW-1185">Reference proteome</keyword>
<dbReference type="OrthoDB" id="7909028at2"/>